<sequence length="179" mass="20131">MKRVFAVLGFCAAASVLSGCVRLPAGVEPVSPFTADRYLGQWYEIARLDHRFERGLTQVSAHYSYGDDGEIRVINRGCDGPSGEWQQAEGRAKFVGSDDKGFLKVSFFGPFYGSYAIFELDPEYRYAFVSGPNHDYLWLLAREPEPDASLRHQFVKQAGELGFPVDHLIWVKHGDSRCD</sequence>
<keyword evidence="4 12" id="KW-0732">Signal</keyword>
<evidence type="ECO:0000256" key="4">
    <source>
        <dbReference type="ARBA" id="ARBA00022729"/>
    </source>
</evidence>
<proteinExistence type="inferred from homology"/>
<dbReference type="PROSITE" id="PS51257">
    <property type="entry name" value="PROKAR_LIPOPROTEIN"/>
    <property type="match status" value="1"/>
</dbReference>
<evidence type="ECO:0000256" key="11">
    <source>
        <dbReference type="ARBA" id="ARBA00071217"/>
    </source>
</evidence>
<evidence type="ECO:0000256" key="9">
    <source>
        <dbReference type="ARBA" id="ARBA00023288"/>
    </source>
</evidence>
<comment type="similarity">
    <text evidence="2 12">Belongs to the calycin superfamily. Lipocalin family.</text>
</comment>
<dbReference type="OrthoDB" id="9793905at2"/>
<evidence type="ECO:0000256" key="5">
    <source>
        <dbReference type="ARBA" id="ARBA00023121"/>
    </source>
</evidence>
<evidence type="ECO:0000313" key="14">
    <source>
        <dbReference type="EMBL" id="POB03366.1"/>
    </source>
</evidence>
<dbReference type="EMBL" id="PPSK01000008">
    <property type="protein sequence ID" value="POB03366.1"/>
    <property type="molecule type" value="Genomic_DNA"/>
</dbReference>
<evidence type="ECO:0000256" key="3">
    <source>
        <dbReference type="ARBA" id="ARBA00011738"/>
    </source>
</evidence>
<evidence type="ECO:0000256" key="2">
    <source>
        <dbReference type="ARBA" id="ARBA00006889"/>
    </source>
</evidence>
<dbReference type="PIRSF" id="PIRSF036893">
    <property type="entry name" value="Lipocalin_ApoD"/>
    <property type="match status" value="1"/>
</dbReference>
<dbReference type="InterPro" id="IPR002446">
    <property type="entry name" value="Lipocalin_bac"/>
</dbReference>
<reference evidence="14 15" key="1">
    <citation type="submission" date="2018-01" db="EMBL/GenBank/DDBJ databases">
        <title>Draft genome of the type strain Pseudomonas oceani DSM 100277 isolated from the deep water in Okinawa trough, northwestern Pacific Ocean.</title>
        <authorList>
            <person name="Gomila M."/>
            <person name="Mulet M."/>
            <person name="Garcia-Valdes E."/>
            <person name="Lalucat J."/>
        </authorList>
    </citation>
    <scope>NUCLEOTIDE SEQUENCE [LARGE SCALE GENOMIC DNA]</scope>
    <source>
        <strain evidence="14 15">DSM 100277</strain>
    </source>
</reference>
<dbReference type="Proteomes" id="UP000243451">
    <property type="component" value="Unassembled WGS sequence"/>
</dbReference>
<evidence type="ECO:0000256" key="12">
    <source>
        <dbReference type="PIRNR" id="PIRNR036893"/>
    </source>
</evidence>
<evidence type="ECO:0000313" key="15">
    <source>
        <dbReference type="Proteomes" id="UP000243451"/>
    </source>
</evidence>
<keyword evidence="15" id="KW-1185">Reference proteome</keyword>
<dbReference type="InterPro" id="IPR047202">
    <property type="entry name" value="Lipocalin_Blc-like_dom"/>
</dbReference>
<comment type="caution">
    <text evidence="14">The sequence shown here is derived from an EMBL/GenBank/DDBJ whole genome shotgun (WGS) entry which is preliminary data.</text>
</comment>
<comment type="subcellular location">
    <subcellularLocation>
        <location evidence="1">Cell outer membrane</location>
        <topology evidence="1">Lipid-anchor</topology>
    </subcellularLocation>
</comment>
<evidence type="ECO:0000256" key="7">
    <source>
        <dbReference type="ARBA" id="ARBA00023139"/>
    </source>
</evidence>
<dbReference type="SUPFAM" id="SSF50814">
    <property type="entry name" value="Lipocalins"/>
    <property type="match status" value="1"/>
</dbReference>
<dbReference type="CDD" id="cd19438">
    <property type="entry name" value="lipocalin_Blc-like"/>
    <property type="match status" value="1"/>
</dbReference>
<feature type="domain" description="Lipocalin/cytosolic fatty-acid binding" evidence="13">
    <location>
        <begin position="35"/>
        <end position="172"/>
    </location>
</feature>
<keyword evidence="7" id="KW-0564">Palmitate</keyword>
<dbReference type="InterPro" id="IPR022271">
    <property type="entry name" value="Lipocalin_ApoD"/>
</dbReference>
<evidence type="ECO:0000256" key="6">
    <source>
        <dbReference type="ARBA" id="ARBA00023136"/>
    </source>
</evidence>
<evidence type="ECO:0000256" key="8">
    <source>
        <dbReference type="ARBA" id="ARBA00023237"/>
    </source>
</evidence>
<accession>A0A2P4EUV2</accession>
<dbReference type="Pfam" id="PF08212">
    <property type="entry name" value="Lipocalin_2"/>
    <property type="match status" value="1"/>
</dbReference>
<evidence type="ECO:0000256" key="1">
    <source>
        <dbReference type="ARBA" id="ARBA00004459"/>
    </source>
</evidence>
<keyword evidence="9 12" id="KW-0449">Lipoprotein</keyword>
<dbReference type="PANTHER" id="PTHR10612">
    <property type="entry name" value="APOLIPOPROTEIN D"/>
    <property type="match status" value="1"/>
</dbReference>
<comment type="function">
    <text evidence="10 12">Involved in the storage or transport of lipids necessary for membrane maintenance under stressful conditions. Displays a binding preference for lysophospholipids.</text>
</comment>
<evidence type="ECO:0000256" key="10">
    <source>
        <dbReference type="ARBA" id="ARBA00057024"/>
    </source>
</evidence>
<evidence type="ECO:0000259" key="13">
    <source>
        <dbReference type="Pfam" id="PF08212"/>
    </source>
</evidence>
<dbReference type="GO" id="GO:0008289">
    <property type="term" value="F:lipid binding"/>
    <property type="evidence" value="ECO:0007669"/>
    <property type="project" value="UniProtKB-UniRule"/>
</dbReference>
<dbReference type="Gene3D" id="2.40.128.20">
    <property type="match status" value="1"/>
</dbReference>
<dbReference type="GO" id="GO:0006950">
    <property type="term" value="P:response to stress"/>
    <property type="evidence" value="ECO:0007669"/>
    <property type="project" value="UniProtKB-ARBA"/>
</dbReference>
<comment type="subunit">
    <text evidence="3 12">Homodimer.</text>
</comment>
<dbReference type="PANTHER" id="PTHR10612:SF34">
    <property type="entry name" value="APOLIPOPROTEIN D"/>
    <property type="match status" value="1"/>
</dbReference>
<feature type="signal peptide" evidence="12">
    <location>
        <begin position="1"/>
        <end position="18"/>
    </location>
</feature>
<dbReference type="RefSeq" id="WP_104738308.1">
    <property type="nucleotide sequence ID" value="NZ_BMHR01000005.1"/>
</dbReference>
<dbReference type="InterPro" id="IPR000566">
    <property type="entry name" value="Lipocln_cytosolic_FA-bd_dom"/>
</dbReference>
<dbReference type="PRINTS" id="PR01171">
    <property type="entry name" value="BCTLIPOCALIN"/>
</dbReference>
<name>A0A2P4EUV2_9GAMM</name>
<protein>
    <recommendedName>
        <fullName evidence="11 12">Outer membrane lipoprotein Blc</fullName>
    </recommendedName>
</protein>
<dbReference type="GO" id="GO:0009279">
    <property type="term" value="C:cell outer membrane"/>
    <property type="evidence" value="ECO:0007669"/>
    <property type="project" value="UniProtKB-SubCell"/>
</dbReference>
<keyword evidence="6 12" id="KW-0472">Membrane</keyword>
<dbReference type="InterPro" id="IPR012674">
    <property type="entry name" value="Calycin"/>
</dbReference>
<gene>
    <name evidence="14" type="ORF">C1949_09810</name>
</gene>
<dbReference type="AlphaFoldDB" id="A0A2P4EUV2"/>
<keyword evidence="8 12" id="KW-0998">Cell outer membrane</keyword>
<feature type="chain" id="PRO_5015024145" description="Outer membrane lipoprotein Blc" evidence="12">
    <location>
        <begin position="19"/>
        <end position="179"/>
    </location>
</feature>
<dbReference type="FunFam" id="2.40.128.20:FF:000002">
    <property type="entry name" value="Outer membrane lipoprotein Blc"/>
    <property type="match status" value="1"/>
</dbReference>
<keyword evidence="5 12" id="KW-0446">Lipid-binding</keyword>
<organism evidence="14 15">
    <name type="scientific">Halopseudomonas oceani</name>
    <dbReference type="NCBI Taxonomy" id="1708783"/>
    <lineage>
        <taxon>Bacteria</taxon>
        <taxon>Pseudomonadati</taxon>
        <taxon>Pseudomonadota</taxon>
        <taxon>Gammaproteobacteria</taxon>
        <taxon>Pseudomonadales</taxon>
        <taxon>Pseudomonadaceae</taxon>
        <taxon>Halopseudomonas</taxon>
    </lineage>
</organism>